<evidence type="ECO:0000256" key="8">
    <source>
        <dbReference type="SAM" id="MobiDB-lite"/>
    </source>
</evidence>
<protein>
    <recommendedName>
        <fullName evidence="10">LNR domain-containing protein</fullName>
    </recommendedName>
</protein>
<dbReference type="Gene3D" id="3.30.300.320">
    <property type="match status" value="1"/>
</dbReference>
<keyword evidence="4 9" id="KW-0472">Membrane</keyword>
<dbReference type="SUPFAM" id="SSF90193">
    <property type="entry name" value="Notch domain"/>
    <property type="match status" value="1"/>
</dbReference>
<dbReference type="AlphaFoldDB" id="A0AAD3HFZ2"/>
<evidence type="ECO:0000256" key="3">
    <source>
        <dbReference type="ARBA" id="ARBA00022989"/>
    </source>
</evidence>
<evidence type="ECO:0000256" key="9">
    <source>
        <dbReference type="SAM" id="Phobius"/>
    </source>
</evidence>
<evidence type="ECO:0000256" key="4">
    <source>
        <dbReference type="ARBA" id="ARBA00023136"/>
    </source>
</evidence>
<evidence type="ECO:0000313" key="11">
    <source>
        <dbReference type="EMBL" id="GFH61774.1"/>
    </source>
</evidence>
<dbReference type="Pfam" id="PF00066">
    <property type="entry name" value="Notch"/>
    <property type="match status" value="2"/>
</dbReference>
<evidence type="ECO:0000256" key="7">
    <source>
        <dbReference type="ARBA" id="ARBA00046288"/>
    </source>
</evidence>
<evidence type="ECO:0000256" key="2">
    <source>
        <dbReference type="ARBA" id="ARBA00022737"/>
    </source>
</evidence>
<feature type="domain" description="LNR" evidence="10">
    <location>
        <begin position="381"/>
        <end position="419"/>
    </location>
</feature>
<feature type="transmembrane region" description="Helical" evidence="9">
    <location>
        <begin position="175"/>
        <end position="193"/>
    </location>
</feature>
<keyword evidence="1 9" id="KW-0812">Transmembrane</keyword>
<feature type="transmembrane region" description="Helical" evidence="9">
    <location>
        <begin position="258"/>
        <end position="281"/>
    </location>
</feature>
<gene>
    <name evidence="11" type="ORF">CTEN210_18250</name>
</gene>
<keyword evidence="12" id="KW-1185">Reference proteome</keyword>
<sequence length="494" mass="56813">MITIEEESTFNPNTTESKYMSEKAEQFTDDEDTNETDMIEVSVEEDTFSLMMFSPFCSNLYFIGIITFLFQALLVLMLFLYLLLDMNGESQYDFKNIGYDMYDTTFNIPIRVNLPARIGQYLVAILSIALQSDIQVAIQYLSLLRAGTESLKILQENQICFNRFSMLRAVYFPNALRFLQGVFTLTMITILIVRNNNFLALLMNFTALYVISEVDNVIFKFIRRGFFPCFHFARTAAKIEEIEFEECKRRNEKCSNSFFLRSSIIELITAIVLSTITWIAYLQDLGYFFNHKYPSCTVEESDQVYYYMLSNDKYYDVGNGVCDGKYNTKECGWDGGDCEDHNQCYPKCKVEYPLLIGNGKCDGGEYNTIECNWDGLDCEEFNAKYPNCTVQYPSYIEDGVCDGGEYNTEVCGWDGSDCDEENEKLWIKYPDCNVEYPSYIGDRHCDIEYNTTECGWDGEDCITLNAPPTDAGKSISLSIQSVLLSVIVFCIIFM</sequence>
<dbReference type="GO" id="GO:0012505">
    <property type="term" value="C:endomembrane system"/>
    <property type="evidence" value="ECO:0007669"/>
    <property type="project" value="UniProtKB-SubCell"/>
</dbReference>
<dbReference type="EMBL" id="BLLK01000075">
    <property type="protein sequence ID" value="GFH61774.1"/>
    <property type="molecule type" value="Genomic_DNA"/>
</dbReference>
<dbReference type="InterPro" id="IPR000800">
    <property type="entry name" value="Notch_dom"/>
</dbReference>
<dbReference type="InterPro" id="IPR035993">
    <property type="entry name" value="Notch-like_dom_sf"/>
</dbReference>
<evidence type="ECO:0000313" key="12">
    <source>
        <dbReference type="Proteomes" id="UP001054902"/>
    </source>
</evidence>
<keyword evidence="5" id="KW-1015">Disulfide bond</keyword>
<feature type="domain" description="LNR" evidence="10">
    <location>
        <begin position="340"/>
        <end position="379"/>
    </location>
</feature>
<feature type="transmembrane region" description="Helical" evidence="9">
    <location>
        <begin position="60"/>
        <end position="84"/>
    </location>
</feature>
<keyword evidence="3 9" id="KW-1133">Transmembrane helix</keyword>
<accession>A0AAD3HFZ2</accession>
<evidence type="ECO:0000256" key="5">
    <source>
        <dbReference type="ARBA" id="ARBA00023157"/>
    </source>
</evidence>
<dbReference type="SMART" id="SM00004">
    <property type="entry name" value="NL"/>
    <property type="match status" value="4"/>
</dbReference>
<evidence type="ECO:0000256" key="6">
    <source>
        <dbReference type="ARBA" id="ARBA00023180"/>
    </source>
</evidence>
<name>A0AAD3HFZ2_9STRA</name>
<evidence type="ECO:0000259" key="10">
    <source>
        <dbReference type="SMART" id="SM00004"/>
    </source>
</evidence>
<keyword evidence="6" id="KW-0325">Glycoprotein</keyword>
<comment type="caution">
    <text evidence="11">The sequence shown here is derived from an EMBL/GenBank/DDBJ whole genome shotgun (WGS) entry which is preliminary data.</text>
</comment>
<dbReference type="PRINTS" id="PR01452">
    <property type="entry name" value="LNOTCHREPEAT"/>
</dbReference>
<dbReference type="Gene3D" id="4.10.470.20">
    <property type="match status" value="1"/>
</dbReference>
<proteinExistence type="predicted"/>
<dbReference type="Proteomes" id="UP001054902">
    <property type="component" value="Unassembled WGS sequence"/>
</dbReference>
<evidence type="ECO:0000256" key="1">
    <source>
        <dbReference type="ARBA" id="ARBA00022692"/>
    </source>
</evidence>
<feature type="transmembrane region" description="Helical" evidence="9">
    <location>
        <begin position="199"/>
        <end position="218"/>
    </location>
</feature>
<feature type="compositionally biased region" description="Polar residues" evidence="8">
    <location>
        <begin position="9"/>
        <end position="18"/>
    </location>
</feature>
<comment type="subcellular location">
    <subcellularLocation>
        <location evidence="7">Endomembrane system</location>
        <topology evidence="7">Single-pass type I membrane protein</topology>
    </subcellularLocation>
</comment>
<reference evidence="11 12" key="1">
    <citation type="journal article" date="2021" name="Sci. Rep.">
        <title>The genome of the diatom Chaetoceros tenuissimus carries an ancient integrated fragment of an extant virus.</title>
        <authorList>
            <person name="Hongo Y."/>
            <person name="Kimura K."/>
            <person name="Takaki Y."/>
            <person name="Yoshida Y."/>
            <person name="Baba S."/>
            <person name="Kobayashi G."/>
            <person name="Nagasaki K."/>
            <person name="Hano T."/>
            <person name="Tomaru Y."/>
        </authorList>
    </citation>
    <scope>NUCLEOTIDE SEQUENCE [LARGE SCALE GENOMIC DNA]</scope>
    <source>
        <strain evidence="11 12">NIES-3715</strain>
    </source>
</reference>
<feature type="domain" description="LNR" evidence="10">
    <location>
        <begin position="422"/>
        <end position="462"/>
    </location>
</feature>
<feature type="domain" description="LNR" evidence="10">
    <location>
        <begin position="308"/>
        <end position="339"/>
    </location>
</feature>
<organism evidence="11 12">
    <name type="scientific">Chaetoceros tenuissimus</name>
    <dbReference type="NCBI Taxonomy" id="426638"/>
    <lineage>
        <taxon>Eukaryota</taxon>
        <taxon>Sar</taxon>
        <taxon>Stramenopiles</taxon>
        <taxon>Ochrophyta</taxon>
        <taxon>Bacillariophyta</taxon>
        <taxon>Coscinodiscophyceae</taxon>
        <taxon>Chaetocerotophycidae</taxon>
        <taxon>Chaetocerotales</taxon>
        <taxon>Chaetocerotaceae</taxon>
        <taxon>Chaetoceros</taxon>
    </lineage>
</organism>
<keyword evidence="2" id="KW-0677">Repeat</keyword>
<feature type="region of interest" description="Disordered" evidence="8">
    <location>
        <begin position="1"/>
        <end position="31"/>
    </location>
</feature>